<gene>
    <name evidence="13" type="ORF">chiPu_0019581</name>
</gene>
<proteinExistence type="inferred from homology"/>
<dbReference type="Pfam" id="PF07714">
    <property type="entry name" value="PK_Tyr_Ser-Thr"/>
    <property type="match status" value="1"/>
</dbReference>
<dbReference type="InterPro" id="IPR019749">
    <property type="entry name" value="Band_41_domain"/>
</dbReference>
<dbReference type="Pfam" id="PF18377">
    <property type="entry name" value="FERM_F2"/>
    <property type="match status" value="1"/>
</dbReference>
<dbReference type="InterPro" id="IPR041155">
    <property type="entry name" value="FERM_F1"/>
</dbReference>
<dbReference type="InterPro" id="IPR020635">
    <property type="entry name" value="Tyr_kinase_cat_dom"/>
</dbReference>
<dbReference type="SUPFAM" id="SSF50729">
    <property type="entry name" value="PH domain-like"/>
    <property type="match status" value="1"/>
</dbReference>
<dbReference type="PANTHER" id="PTHR45807:SF6">
    <property type="entry name" value="NON-RECEPTOR TYROSINE-PROTEIN KINASE TYK2"/>
    <property type="match status" value="1"/>
</dbReference>
<reference evidence="13 14" key="1">
    <citation type="journal article" date="2018" name="Nat. Ecol. Evol.">
        <title>Shark genomes provide insights into elasmobranch evolution and the origin of vertebrates.</title>
        <authorList>
            <person name="Hara Y"/>
            <person name="Yamaguchi K"/>
            <person name="Onimaru K"/>
            <person name="Kadota M"/>
            <person name="Koyanagi M"/>
            <person name="Keeley SD"/>
            <person name="Tatsumi K"/>
            <person name="Tanaka K"/>
            <person name="Motone F"/>
            <person name="Kageyama Y"/>
            <person name="Nozu R"/>
            <person name="Adachi N"/>
            <person name="Nishimura O"/>
            <person name="Nakagawa R"/>
            <person name="Tanegashima C"/>
            <person name="Kiyatake I"/>
            <person name="Matsumoto R"/>
            <person name="Murakumo K"/>
            <person name="Nishida K"/>
            <person name="Terakita A"/>
            <person name="Kuratani S"/>
            <person name="Sato K"/>
            <person name="Hyodo S Kuraku.S."/>
        </authorList>
    </citation>
    <scope>NUCLEOTIDE SEQUENCE [LARGE SCALE GENOMIC DNA]</scope>
</reference>
<keyword evidence="7" id="KW-0727">SH2 domain</keyword>
<dbReference type="OMA" id="HTHAPCE"/>
<evidence type="ECO:0000313" key="13">
    <source>
        <dbReference type="EMBL" id="GCC21114.1"/>
    </source>
</evidence>
<dbReference type="InterPro" id="IPR041381">
    <property type="entry name" value="JAK1-3/TYK2_PHL_dom"/>
</dbReference>
<dbReference type="GO" id="GO:0035556">
    <property type="term" value="P:intracellular signal transduction"/>
    <property type="evidence" value="ECO:0007669"/>
    <property type="project" value="TreeGrafter"/>
</dbReference>
<dbReference type="Gene3D" id="1.10.510.10">
    <property type="entry name" value="Transferase(Phosphotransferase) domain 1"/>
    <property type="match status" value="2"/>
</dbReference>
<dbReference type="InterPro" id="IPR000299">
    <property type="entry name" value="FERM_domain"/>
</dbReference>
<dbReference type="InterPro" id="IPR011009">
    <property type="entry name" value="Kinase-like_dom_sf"/>
</dbReference>
<dbReference type="SUPFAM" id="SSF55550">
    <property type="entry name" value="SH2 domain"/>
    <property type="match status" value="1"/>
</dbReference>
<feature type="domain" description="Protein kinase" evidence="11">
    <location>
        <begin position="603"/>
        <end position="941"/>
    </location>
</feature>
<keyword evidence="14" id="KW-1185">Reference proteome</keyword>
<keyword evidence="8 10" id="KW-0829">Tyrosine-protein kinase</keyword>
<protein>
    <recommendedName>
        <fullName evidence="10">Tyrosine-protein kinase</fullName>
        <ecNumber evidence="10">2.7.10.2</ecNumber>
    </recommendedName>
</protein>
<evidence type="ECO:0000256" key="9">
    <source>
        <dbReference type="ARBA" id="ARBA00051245"/>
    </source>
</evidence>
<dbReference type="FunFam" id="1.10.510.10:FF:000114">
    <property type="entry name" value="Tyrosine-protein kinase JAK2"/>
    <property type="match status" value="1"/>
</dbReference>
<evidence type="ECO:0000256" key="6">
    <source>
        <dbReference type="ARBA" id="ARBA00022840"/>
    </source>
</evidence>
<evidence type="ECO:0000256" key="4">
    <source>
        <dbReference type="ARBA" id="ARBA00022741"/>
    </source>
</evidence>
<dbReference type="PROSITE" id="PS50057">
    <property type="entry name" value="FERM_3"/>
    <property type="match status" value="1"/>
</dbReference>
<evidence type="ECO:0000256" key="8">
    <source>
        <dbReference type="ARBA" id="ARBA00023137"/>
    </source>
</evidence>
<dbReference type="PANTHER" id="PTHR45807">
    <property type="entry name" value="TYROSINE-PROTEIN KINASE HOPSCOTCH"/>
    <property type="match status" value="1"/>
</dbReference>
<dbReference type="PROSITE" id="PS50011">
    <property type="entry name" value="PROTEIN_KINASE_DOM"/>
    <property type="match status" value="1"/>
</dbReference>
<keyword evidence="3" id="KW-0677">Repeat</keyword>
<comment type="catalytic activity">
    <reaction evidence="9 10">
        <text>L-tyrosyl-[protein] + ATP = O-phospho-L-tyrosyl-[protein] + ADP + H(+)</text>
        <dbReference type="Rhea" id="RHEA:10596"/>
        <dbReference type="Rhea" id="RHEA-COMP:10136"/>
        <dbReference type="Rhea" id="RHEA-COMP:20101"/>
        <dbReference type="ChEBI" id="CHEBI:15378"/>
        <dbReference type="ChEBI" id="CHEBI:30616"/>
        <dbReference type="ChEBI" id="CHEBI:46858"/>
        <dbReference type="ChEBI" id="CHEBI:61978"/>
        <dbReference type="ChEBI" id="CHEBI:456216"/>
        <dbReference type="EC" id="2.7.10.2"/>
    </reaction>
</comment>
<organism evidence="13 14">
    <name type="scientific">Chiloscyllium punctatum</name>
    <name type="common">Brownbanded bambooshark</name>
    <name type="synonym">Hemiscyllium punctatum</name>
    <dbReference type="NCBI Taxonomy" id="137246"/>
    <lineage>
        <taxon>Eukaryota</taxon>
        <taxon>Metazoa</taxon>
        <taxon>Chordata</taxon>
        <taxon>Craniata</taxon>
        <taxon>Vertebrata</taxon>
        <taxon>Chondrichthyes</taxon>
        <taxon>Elasmobranchii</taxon>
        <taxon>Galeomorphii</taxon>
        <taxon>Galeoidea</taxon>
        <taxon>Orectolobiformes</taxon>
        <taxon>Hemiscylliidae</taxon>
        <taxon>Chiloscyllium</taxon>
    </lineage>
</organism>
<evidence type="ECO:0000256" key="2">
    <source>
        <dbReference type="ARBA" id="ARBA00022679"/>
    </source>
</evidence>
<evidence type="ECO:0000256" key="1">
    <source>
        <dbReference type="ARBA" id="ARBA00022553"/>
    </source>
</evidence>
<dbReference type="Pfam" id="PF00069">
    <property type="entry name" value="Pkinase"/>
    <property type="match status" value="1"/>
</dbReference>
<dbReference type="SMART" id="SM00252">
    <property type="entry name" value="SH2"/>
    <property type="match status" value="1"/>
</dbReference>
<keyword evidence="5 10" id="KW-0418">Kinase</keyword>
<dbReference type="InterPro" id="IPR041046">
    <property type="entry name" value="FERM_F2"/>
</dbReference>
<dbReference type="GO" id="GO:0004715">
    <property type="term" value="F:non-membrane spanning protein tyrosine kinase activity"/>
    <property type="evidence" value="ECO:0007669"/>
    <property type="project" value="UniProtKB-EC"/>
</dbReference>
<dbReference type="InterPro" id="IPR036860">
    <property type="entry name" value="SH2_dom_sf"/>
</dbReference>
<dbReference type="InterPro" id="IPR001245">
    <property type="entry name" value="Ser-Thr/Tyr_kinase_cat_dom"/>
</dbReference>
<dbReference type="GO" id="GO:0005131">
    <property type="term" value="F:growth hormone receptor binding"/>
    <property type="evidence" value="ECO:0007669"/>
    <property type="project" value="TreeGrafter"/>
</dbReference>
<dbReference type="InterPro" id="IPR051286">
    <property type="entry name" value="JAK"/>
</dbReference>
<dbReference type="InterPro" id="IPR000719">
    <property type="entry name" value="Prot_kinase_dom"/>
</dbReference>
<keyword evidence="4 10" id="KW-0547">Nucleotide-binding</keyword>
<evidence type="ECO:0000256" key="5">
    <source>
        <dbReference type="ARBA" id="ARBA00022777"/>
    </source>
</evidence>
<dbReference type="Pfam" id="PF21990">
    <property type="entry name" value="SH2_1"/>
    <property type="match status" value="1"/>
</dbReference>
<dbReference type="EC" id="2.7.10.2" evidence="10"/>
<keyword evidence="6 10" id="KW-0067">ATP-binding</keyword>
<dbReference type="InterPro" id="IPR008266">
    <property type="entry name" value="Tyr_kinase_AS"/>
</dbReference>
<dbReference type="OrthoDB" id="1915767at2759"/>
<dbReference type="GO" id="GO:0060397">
    <property type="term" value="P:growth hormone receptor signaling pathway via JAK-STAT"/>
    <property type="evidence" value="ECO:0007669"/>
    <property type="project" value="TreeGrafter"/>
</dbReference>
<dbReference type="GO" id="GO:0019221">
    <property type="term" value="P:cytokine-mediated signaling pathway"/>
    <property type="evidence" value="ECO:0007669"/>
    <property type="project" value="TreeGrafter"/>
</dbReference>
<accession>A0A401RSJ1</accession>
<evidence type="ECO:0000256" key="3">
    <source>
        <dbReference type="ARBA" id="ARBA00022737"/>
    </source>
</evidence>
<dbReference type="SMART" id="SM00219">
    <property type="entry name" value="TyrKc"/>
    <property type="match status" value="1"/>
</dbReference>
<sequence length="956" mass="109614">MALCPCTVMNSDTKLDGCHSSASGLRVHLYWSSEGPQDLVFTEGELVAEDICILAAQKCSISPLCHNLYALYDLKENLWYPPNHVFKIDKDLCLTLHYRMRFYFKNWHGMSEKEPRVYRWTPKRNDYEKFDQGSPLFDHMSLNYIFSQGKYDFVNGIAPLKEPQNEQELHVFQNESLGMAVLHLSYIAVLSGRSLSEVAKEISFKGCIPKTFRAKIDKCNALTKIRLKRGFRKFVRSFHLPVVGSGKVIQHDIIFKYLSTLENLCTNLGGEIFRVSYLEVLPESSRTPYINNRNYLQTTENIICPTLPTQEYEVLVTGTEGIQWRILKKPAPFKKTGWKGKPADSGSGKSSEAVEFTEKPYSHFCDFKEITHLVISDCRVSVHRQDNKCLDLVLPSHKQALSFAALIDGYSRLTTDSHHYLCHEVASPRVVLSITSGIHGPMQPHYVTNKLRREENKEGLYVLRWSALDFSKIIMTVVSKEKPEFELLKGSGNFQDMKQFQIERKAPNAYVLQGWERSFPSVKELLESLKGCLLKSGNESYMVKKCCPPLPHEFSNLLITKNVKDSDVRPLTAQLNLSQLSFHQIRKEEIIQKNNHSPHFTDIIVEEYVEFGPLDVLLRKERRKLSPEWSLTVIKQLASALSYLEDKNMVHGNICCKNVLVARKGLEEGSSPFIKVSDPGISFTVLTREERVERIPWIAPECVQNVNKLSLGADKWSFGTTVLEICCHGEVPLKERTLSEIVQLIMEYLPLGSLRDYLPKHAVGLGQLLLFAKQICQGMSYLQSQRYVHRDLAARNVLVENENVVKIGDFGLAKAIPEHQDYYRVKDDGDSPVFWYAVDCLKEGKFNFASDVWSFGVTLYELLTYCETRQSPPAKFIEMIGVTHGQMTVVRLIELLERGQRLPCPKSCPLEVYQLMNKCWESDPVRRPPFQELIPVFQKLYERYKRIETSNILQKL</sequence>
<dbReference type="GO" id="GO:0005829">
    <property type="term" value="C:cytosol"/>
    <property type="evidence" value="ECO:0007669"/>
    <property type="project" value="TreeGrafter"/>
</dbReference>
<dbReference type="SUPFAM" id="SSF56112">
    <property type="entry name" value="Protein kinase-like (PK-like)"/>
    <property type="match status" value="2"/>
</dbReference>
<evidence type="ECO:0000313" key="14">
    <source>
        <dbReference type="Proteomes" id="UP000287033"/>
    </source>
</evidence>
<dbReference type="GO" id="GO:0030154">
    <property type="term" value="P:cell differentiation"/>
    <property type="evidence" value="ECO:0007669"/>
    <property type="project" value="TreeGrafter"/>
</dbReference>
<dbReference type="SMART" id="SM00295">
    <property type="entry name" value="B41"/>
    <property type="match status" value="1"/>
</dbReference>
<dbReference type="GO" id="GO:0005524">
    <property type="term" value="F:ATP binding"/>
    <property type="evidence" value="ECO:0007669"/>
    <property type="project" value="UniProtKB-KW"/>
</dbReference>
<dbReference type="Pfam" id="PF17887">
    <property type="entry name" value="Jak1_Phl"/>
    <property type="match status" value="1"/>
</dbReference>
<keyword evidence="2 10" id="KW-0808">Transferase</keyword>
<feature type="domain" description="FERM" evidence="12">
    <location>
        <begin position="23"/>
        <end position="418"/>
    </location>
</feature>
<comment type="caution">
    <text evidence="13">The sequence shown here is derived from an EMBL/GenBank/DDBJ whole genome shotgun (WGS) entry which is preliminary data.</text>
</comment>
<dbReference type="InterPro" id="IPR000980">
    <property type="entry name" value="SH2"/>
</dbReference>
<dbReference type="Pfam" id="PF18379">
    <property type="entry name" value="FERM_F1"/>
    <property type="match status" value="1"/>
</dbReference>
<dbReference type="PROSITE" id="PS00109">
    <property type="entry name" value="PROTEIN_KINASE_TYR"/>
    <property type="match status" value="1"/>
</dbReference>
<dbReference type="STRING" id="137246.A0A401RSJ1"/>
<dbReference type="Proteomes" id="UP000287033">
    <property type="component" value="Unassembled WGS sequence"/>
</dbReference>
<dbReference type="EMBL" id="BEZZ01002061">
    <property type="protein sequence ID" value="GCC21114.1"/>
    <property type="molecule type" value="Genomic_DNA"/>
</dbReference>
<evidence type="ECO:0000256" key="10">
    <source>
        <dbReference type="RuleBase" id="RU362096"/>
    </source>
</evidence>
<keyword evidence="1" id="KW-0597">Phosphoprotein</keyword>
<name>A0A401RSJ1_CHIPU</name>
<evidence type="ECO:0000256" key="7">
    <source>
        <dbReference type="ARBA" id="ARBA00022999"/>
    </source>
</evidence>
<dbReference type="AlphaFoldDB" id="A0A401RSJ1"/>
<evidence type="ECO:0000259" key="12">
    <source>
        <dbReference type="PROSITE" id="PS50057"/>
    </source>
</evidence>
<comment type="similarity">
    <text evidence="10">Belongs to the protein kinase superfamily. Tyr protein kinase family.</text>
</comment>
<dbReference type="PRINTS" id="PR00109">
    <property type="entry name" value="TYRKINASE"/>
</dbReference>
<evidence type="ECO:0000259" key="11">
    <source>
        <dbReference type="PROSITE" id="PS50011"/>
    </source>
</evidence>